<comment type="subcellular location">
    <subcellularLocation>
        <location evidence="1">Membrane</location>
        <topology evidence="1">Multi-pass membrane protein</topology>
    </subcellularLocation>
</comment>
<dbReference type="PANTHER" id="PTHR47002">
    <property type="entry name" value="AQUAPORIN-LIKE"/>
    <property type="match status" value="1"/>
</dbReference>
<accession>A0A2B7Z2K8</accession>
<keyword evidence="2 5" id="KW-0812">Transmembrane</keyword>
<evidence type="ECO:0000256" key="2">
    <source>
        <dbReference type="ARBA" id="ARBA00022692"/>
    </source>
</evidence>
<feature type="transmembrane region" description="Helical" evidence="7">
    <location>
        <begin position="256"/>
        <end position="276"/>
    </location>
</feature>
<dbReference type="Gene3D" id="1.20.1080.10">
    <property type="entry name" value="Glycerol uptake facilitator protein"/>
    <property type="match status" value="1"/>
</dbReference>
<feature type="region of interest" description="Disordered" evidence="6">
    <location>
        <begin position="34"/>
        <end position="56"/>
    </location>
</feature>
<evidence type="ECO:0008006" key="10">
    <source>
        <dbReference type="Google" id="ProtNLM"/>
    </source>
</evidence>
<dbReference type="PRINTS" id="PR00783">
    <property type="entry name" value="MINTRINSICP"/>
</dbReference>
<dbReference type="AlphaFoldDB" id="A0A2B7Z2K8"/>
<dbReference type="PANTHER" id="PTHR47002:SF2">
    <property type="entry name" value="AQUAPORIN AQPAE.A-LIKE"/>
    <property type="match status" value="1"/>
</dbReference>
<name>A0A2B7Z2K8_POLH7</name>
<evidence type="ECO:0000256" key="3">
    <source>
        <dbReference type="ARBA" id="ARBA00022989"/>
    </source>
</evidence>
<dbReference type="GO" id="GO:0015267">
    <property type="term" value="F:channel activity"/>
    <property type="evidence" value="ECO:0007669"/>
    <property type="project" value="InterPro"/>
</dbReference>
<keyword evidence="3 7" id="KW-1133">Transmembrane helix</keyword>
<proteinExistence type="inferred from homology"/>
<keyword evidence="9" id="KW-1185">Reference proteome</keyword>
<evidence type="ECO:0000313" key="9">
    <source>
        <dbReference type="Proteomes" id="UP000224634"/>
    </source>
</evidence>
<protein>
    <recommendedName>
        <fullName evidence="10">Aquaporin</fullName>
    </recommendedName>
</protein>
<keyword evidence="5" id="KW-0813">Transport</keyword>
<organism evidence="8 9">
    <name type="scientific">Polytolypa hystricis (strain UAMH7299)</name>
    <dbReference type="NCBI Taxonomy" id="1447883"/>
    <lineage>
        <taxon>Eukaryota</taxon>
        <taxon>Fungi</taxon>
        <taxon>Dikarya</taxon>
        <taxon>Ascomycota</taxon>
        <taxon>Pezizomycotina</taxon>
        <taxon>Eurotiomycetes</taxon>
        <taxon>Eurotiomycetidae</taxon>
        <taxon>Onygenales</taxon>
        <taxon>Onygenales incertae sedis</taxon>
        <taxon>Polytolypa</taxon>
    </lineage>
</organism>
<evidence type="ECO:0000313" key="8">
    <source>
        <dbReference type="EMBL" id="PGH27453.1"/>
    </source>
</evidence>
<dbReference type="GO" id="GO:0016020">
    <property type="term" value="C:membrane"/>
    <property type="evidence" value="ECO:0007669"/>
    <property type="project" value="UniProtKB-SubCell"/>
</dbReference>
<feature type="compositionally biased region" description="Basic residues" evidence="6">
    <location>
        <begin position="42"/>
        <end position="52"/>
    </location>
</feature>
<dbReference type="InterPro" id="IPR023271">
    <property type="entry name" value="Aquaporin-like"/>
</dbReference>
<evidence type="ECO:0000256" key="4">
    <source>
        <dbReference type="ARBA" id="ARBA00023136"/>
    </source>
</evidence>
<feature type="transmembrane region" description="Helical" evidence="7">
    <location>
        <begin position="282"/>
        <end position="302"/>
    </location>
</feature>
<evidence type="ECO:0000256" key="6">
    <source>
        <dbReference type="SAM" id="MobiDB-lite"/>
    </source>
</evidence>
<dbReference type="STRING" id="1447883.A0A2B7Z2K8"/>
<comment type="similarity">
    <text evidence="5">Belongs to the MIP/aquaporin (TC 1.A.8) family.</text>
</comment>
<comment type="caution">
    <text evidence="8">The sequence shown here is derived from an EMBL/GenBank/DDBJ whole genome shotgun (WGS) entry which is preliminary data.</text>
</comment>
<evidence type="ECO:0000256" key="5">
    <source>
        <dbReference type="RuleBase" id="RU000477"/>
    </source>
</evidence>
<dbReference type="Pfam" id="PF00230">
    <property type="entry name" value="MIP"/>
    <property type="match status" value="1"/>
</dbReference>
<sequence length="363" mass="39482">MRIALKFLVLPSWSIHSNTSNHQITAEIPFEATANDHGAPYPRRRRSPHARNKIQTQHPVAYAQDDEEAHMTETKLRPAIHPFAGSVGDNQQQVLDRNDPSHFETLKRVPDAGPYVKFPESLDPLPGYLAVEIRTHRGCGYYASCLRDGLDLGAPAAKNGAAVETRRQTGGDLWNSGLFRPSDGRSVVSGAHVNPMISIAAFFARLIALPRLVLYITAQVAGGSFAGLALKAAYGSGDFIVGGCAMDTKLVPTRDAFVLEFMFCLTLIFLAFGVGLDPRQGGIYGATLSPWLVGIALALLSWCSSFTRPGYYGASMNPARCFGVYEGSTFLFYHWIHWVGPIAASMGHGVIYASVPPWYQAPA</sequence>
<dbReference type="Proteomes" id="UP000224634">
    <property type="component" value="Unassembled WGS sequence"/>
</dbReference>
<evidence type="ECO:0000256" key="1">
    <source>
        <dbReference type="ARBA" id="ARBA00004141"/>
    </source>
</evidence>
<reference evidence="8 9" key="1">
    <citation type="submission" date="2017-10" db="EMBL/GenBank/DDBJ databases">
        <title>Comparative genomics in systemic dimorphic fungi from Ajellomycetaceae.</title>
        <authorList>
            <person name="Munoz J.F."/>
            <person name="Mcewen J.G."/>
            <person name="Clay O.K."/>
            <person name="Cuomo C.A."/>
        </authorList>
    </citation>
    <scope>NUCLEOTIDE SEQUENCE [LARGE SCALE GENOMIC DNA]</scope>
    <source>
        <strain evidence="8 9">UAMH7299</strain>
    </source>
</reference>
<dbReference type="EMBL" id="PDNA01000007">
    <property type="protein sequence ID" value="PGH27453.1"/>
    <property type="molecule type" value="Genomic_DNA"/>
</dbReference>
<dbReference type="SUPFAM" id="SSF81338">
    <property type="entry name" value="Aquaporin-like"/>
    <property type="match status" value="1"/>
</dbReference>
<dbReference type="InterPro" id="IPR000425">
    <property type="entry name" value="MIP"/>
</dbReference>
<evidence type="ECO:0000256" key="7">
    <source>
        <dbReference type="SAM" id="Phobius"/>
    </source>
</evidence>
<dbReference type="OrthoDB" id="3222at2759"/>
<gene>
    <name evidence="8" type="ORF">AJ80_00932</name>
</gene>
<keyword evidence="4 7" id="KW-0472">Membrane</keyword>